<dbReference type="NCBIfam" id="TIGR01856">
    <property type="entry name" value="hisJ_fam"/>
    <property type="match status" value="1"/>
</dbReference>
<comment type="caution">
    <text evidence="10">The sequence shown here is derived from an EMBL/GenBank/DDBJ whole genome shotgun (WGS) entry which is preliminary data.</text>
</comment>
<evidence type="ECO:0000256" key="7">
    <source>
        <dbReference type="ARBA" id="ARBA00049158"/>
    </source>
</evidence>
<evidence type="ECO:0000256" key="8">
    <source>
        <dbReference type="RuleBase" id="RU366003"/>
    </source>
</evidence>
<keyword evidence="4 8" id="KW-0028">Amino-acid biosynthesis</keyword>
<dbReference type="RefSeq" id="WP_269925397.1">
    <property type="nucleotide sequence ID" value="NZ_JAMKBJ010000002.1"/>
</dbReference>
<dbReference type="SUPFAM" id="SSF89550">
    <property type="entry name" value="PHP domain-like"/>
    <property type="match status" value="1"/>
</dbReference>
<evidence type="ECO:0000256" key="4">
    <source>
        <dbReference type="ARBA" id="ARBA00022605"/>
    </source>
</evidence>
<keyword evidence="6 8" id="KW-0368">Histidine biosynthesis</keyword>
<sequence>MKRDAHIHSPFCPHGTTDAFELYIEKAIKNGFSDISFTEHAPAPEGFIDTVPTKDSFLNKNLLEPYLVKLQQLKKQYTSDISIHIGLEFDYIEGYEKETAHLLNEIGPTLDDSILSVHFLLFEKKYTCIDFSVESFLHFSEQVGSVENAYDLYYKTLQKSILADLGPYKPKRIGHPTLIHKFQHAHQMKVDDHAFIMSTLQLMKERRYELDVNSAGLAKEYCREPYPPERYIFAAKELDIPLVFGSDAHRVHDLHQYYEKVYTDS</sequence>
<dbReference type="EC" id="3.1.3.15" evidence="3 8"/>
<gene>
    <name evidence="10" type="primary">hisJ</name>
    <name evidence="10" type="ORF">M9R32_03680</name>
</gene>
<evidence type="ECO:0000256" key="6">
    <source>
        <dbReference type="ARBA" id="ARBA00023102"/>
    </source>
</evidence>
<comment type="pathway">
    <text evidence="1 8">Amino-acid biosynthesis; L-histidine biosynthesis; L-histidine from 5-phospho-alpha-D-ribose 1-diphosphate: step 8/9.</text>
</comment>
<keyword evidence="11" id="KW-1185">Reference proteome</keyword>
<dbReference type="GO" id="GO:0004401">
    <property type="term" value="F:histidinol-phosphatase activity"/>
    <property type="evidence" value="ECO:0007669"/>
    <property type="project" value="UniProtKB-UniRule"/>
</dbReference>
<dbReference type="PANTHER" id="PTHR21039:SF0">
    <property type="entry name" value="HISTIDINOL-PHOSPHATASE"/>
    <property type="match status" value="1"/>
</dbReference>
<dbReference type="Proteomes" id="UP001152173">
    <property type="component" value="Unassembled WGS sequence"/>
</dbReference>
<dbReference type="GO" id="GO:0000105">
    <property type="term" value="P:L-histidine biosynthetic process"/>
    <property type="evidence" value="ECO:0007669"/>
    <property type="project" value="UniProtKB-UniRule"/>
</dbReference>
<dbReference type="Gene3D" id="3.20.20.140">
    <property type="entry name" value="Metal-dependent hydrolases"/>
    <property type="match status" value="1"/>
</dbReference>
<dbReference type="InterPro" id="IPR016195">
    <property type="entry name" value="Pol/histidinol_Pase-like"/>
</dbReference>
<keyword evidence="5 8" id="KW-0378">Hydrolase</keyword>
<dbReference type="NCBIfam" id="NF005996">
    <property type="entry name" value="PRK08123.1"/>
    <property type="match status" value="1"/>
</dbReference>
<comment type="similarity">
    <text evidence="2 8">Belongs to the PHP hydrolase family. HisK subfamily.</text>
</comment>
<dbReference type="Pfam" id="PF02811">
    <property type="entry name" value="PHP"/>
    <property type="match status" value="1"/>
</dbReference>
<reference evidence="10" key="1">
    <citation type="submission" date="2022-05" db="EMBL/GenBank/DDBJ databases">
        <authorList>
            <person name="Colautti A."/>
            <person name="Iacumin L."/>
        </authorList>
    </citation>
    <scope>NUCLEOTIDE SEQUENCE</scope>
    <source>
        <strain evidence="10">SK 55</strain>
    </source>
</reference>
<evidence type="ECO:0000259" key="9">
    <source>
        <dbReference type="Pfam" id="PF02811"/>
    </source>
</evidence>
<dbReference type="EMBL" id="JAMKBJ010000002">
    <property type="protein sequence ID" value="MCZ8536297.1"/>
    <property type="molecule type" value="Genomic_DNA"/>
</dbReference>
<organism evidence="10 11">
    <name type="scientific">Paenisporosarcina quisquiliarum</name>
    <dbReference type="NCBI Taxonomy" id="365346"/>
    <lineage>
        <taxon>Bacteria</taxon>
        <taxon>Bacillati</taxon>
        <taxon>Bacillota</taxon>
        <taxon>Bacilli</taxon>
        <taxon>Bacillales</taxon>
        <taxon>Caryophanaceae</taxon>
        <taxon>Paenisporosarcina</taxon>
    </lineage>
</organism>
<evidence type="ECO:0000313" key="10">
    <source>
        <dbReference type="EMBL" id="MCZ8536297.1"/>
    </source>
</evidence>
<dbReference type="AlphaFoldDB" id="A0A9X3RDE5"/>
<comment type="catalytic activity">
    <reaction evidence="7 8">
        <text>L-histidinol phosphate + H2O = L-histidinol + phosphate</text>
        <dbReference type="Rhea" id="RHEA:14465"/>
        <dbReference type="ChEBI" id="CHEBI:15377"/>
        <dbReference type="ChEBI" id="CHEBI:43474"/>
        <dbReference type="ChEBI" id="CHEBI:57699"/>
        <dbReference type="ChEBI" id="CHEBI:57980"/>
        <dbReference type="EC" id="3.1.3.15"/>
    </reaction>
</comment>
<proteinExistence type="inferred from homology"/>
<evidence type="ECO:0000256" key="3">
    <source>
        <dbReference type="ARBA" id="ARBA00013085"/>
    </source>
</evidence>
<protein>
    <recommendedName>
        <fullName evidence="3 8">Histidinol-phosphatase</fullName>
        <shortName evidence="8">HolPase</shortName>
        <ecNumber evidence="3 8">3.1.3.15</ecNumber>
    </recommendedName>
</protein>
<feature type="domain" description="PHP" evidence="9">
    <location>
        <begin position="4"/>
        <end position="214"/>
    </location>
</feature>
<dbReference type="CDD" id="cd12110">
    <property type="entry name" value="PHP_HisPPase_Hisj_like"/>
    <property type="match status" value="1"/>
</dbReference>
<accession>A0A9X3RDE5</accession>
<evidence type="ECO:0000313" key="11">
    <source>
        <dbReference type="Proteomes" id="UP001152173"/>
    </source>
</evidence>
<dbReference type="PANTHER" id="PTHR21039">
    <property type="entry name" value="HISTIDINOL PHOSPHATASE-RELATED"/>
    <property type="match status" value="1"/>
</dbReference>
<dbReference type="InterPro" id="IPR004013">
    <property type="entry name" value="PHP_dom"/>
</dbReference>
<name>A0A9X3RDE5_9BACL</name>
<evidence type="ECO:0000256" key="1">
    <source>
        <dbReference type="ARBA" id="ARBA00004970"/>
    </source>
</evidence>
<evidence type="ECO:0000256" key="5">
    <source>
        <dbReference type="ARBA" id="ARBA00022801"/>
    </source>
</evidence>
<dbReference type="GO" id="GO:0005737">
    <property type="term" value="C:cytoplasm"/>
    <property type="evidence" value="ECO:0007669"/>
    <property type="project" value="TreeGrafter"/>
</dbReference>
<evidence type="ECO:0000256" key="2">
    <source>
        <dbReference type="ARBA" id="ARBA00009152"/>
    </source>
</evidence>
<dbReference type="InterPro" id="IPR010140">
    <property type="entry name" value="Histidinol_P_phosphatase_HisJ"/>
</dbReference>